<dbReference type="InterPro" id="IPR005190">
    <property type="entry name" value="GlnE_rpt_dom"/>
</dbReference>
<evidence type="ECO:0000256" key="6">
    <source>
        <dbReference type="ARBA" id="ARBA00023268"/>
    </source>
</evidence>
<dbReference type="CDD" id="cd05401">
    <property type="entry name" value="NT_GlnE_GlnD_like"/>
    <property type="match status" value="2"/>
</dbReference>
<reference evidence="10" key="1">
    <citation type="journal article" date="2019" name="Int. J. Syst. Evol. Microbiol.">
        <title>The Global Catalogue of Microorganisms (GCM) 10K type strain sequencing project: providing services to taxonomists for standard genome sequencing and annotation.</title>
        <authorList>
            <consortium name="The Broad Institute Genomics Platform"/>
            <consortium name="The Broad Institute Genome Sequencing Center for Infectious Disease"/>
            <person name="Wu L."/>
            <person name="Ma J."/>
        </authorList>
    </citation>
    <scope>NUCLEOTIDE SEQUENCE [LARGE SCALE GENOMIC DNA]</scope>
    <source>
        <strain evidence="10">JCM 18015</strain>
    </source>
</reference>
<dbReference type="Gene3D" id="3.30.460.10">
    <property type="entry name" value="Beta Polymerase, domain 2"/>
    <property type="match status" value="2"/>
</dbReference>
<evidence type="ECO:0000256" key="3">
    <source>
        <dbReference type="ARBA" id="ARBA00022741"/>
    </source>
</evidence>
<keyword evidence="4" id="KW-0067">ATP-binding</keyword>
<dbReference type="InterPro" id="IPR013546">
    <property type="entry name" value="PII_UdlTrfase/GS_AdlTrfase"/>
</dbReference>
<evidence type="ECO:0000259" key="7">
    <source>
        <dbReference type="Pfam" id="PF03710"/>
    </source>
</evidence>
<keyword evidence="2 9" id="KW-0548">Nucleotidyltransferase</keyword>
<keyword evidence="5" id="KW-0460">Magnesium</keyword>
<evidence type="ECO:0000259" key="8">
    <source>
        <dbReference type="Pfam" id="PF08335"/>
    </source>
</evidence>
<dbReference type="Proteomes" id="UP001499910">
    <property type="component" value="Unassembled WGS sequence"/>
</dbReference>
<feature type="domain" description="Glutamate-ammonia ligase adenylyltransferase repeated" evidence="7">
    <location>
        <begin position="534"/>
        <end position="772"/>
    </location>
</feature>
<keyword evidence="10" id="KW-1185">Reference proteome</keyword>
<feature type="domain" description="PII-uridylyltransferase/Glutamine-synthetase adenylyltransferase" evidence="8">
    <location>
        <begin position="298"/>
        <end position="443"/>
    </location>
</feature>
<dbReference type="EMBL" id="BAABHW010000007">
    <property type="protein sequence ID" value="GAA5081167.1"/>
    <property type="molecule type" value="Genomic_DNA"/>
</dbReference>
<keyword evidence="1" id="KW-0808">Transferase</keyword>
<comment type="caution">
    <text evidence="9">The sequence shown here is derived from an EMBL/GenBank/DDBJ whole genome shotgun (WGS) entry which is preliminary data.</text>
</comment>
<dbReference type="RefSeq" id="WP_259554129.1">
    <property type="nucleotide sequence ID" value="NZ_BAABHW010000007.1"/>
</dbReference>
<accession>A0ABP9LQP4</accession>
<dbReference type="Pfam" id="PF03710">
    <property type="entry name" value="GlnE"/>
    <property type="match status" value="2"/>
</dbReference>
<keyword evidence="6" id="KW-0511">Multifunctional enzyme</keyword>
<sequence length="934" mass="101818">MSFASRITRHPIPYAPERGAEALAHLHHLPPELRPLIEGTAGCSPYLAGLMAKEGHWLSHALDEPPEDTIAALIKEAGELTLKDLNPGLRQFKRRAALIVALADLGGVWGLSTVTQAWTDFADACVEVALHTHVANEARRGKIPGVTEEEALKDAGGMVALAMGKMGAGELNYSSDIDLICLFDETRFDDADEMEARAGFIRATRRMAATLSETTAEGYVFRTDLRLRPDASVTPVCISMAAAERYYEAEGRSWERSAYIKARAAAGDVAAGERFLDTLTPFVWRRHLDFAMVQDTMDMRRRIREHKGLHRGTGDIVLEGHNMKLGAGGIREIEFFAQTRQLVAGGRDDSLRQRRTVKALQALARAGWIDRGAASDLAELYAQHREIEHRLQMIDDAQTHALPKSAEGFDRLARFCGEGDTQAFRKALSERLERTERICGEFFAPMGSEVAEGPSDISEEAAEIVARWPGYAALRSVRGQEIFERLKPGFLARFEKAAKPLEALQNFDGFLRGLPAGVQLFSLFEANPQLVDLIVDICATAPGLSRYLSRHSAVLDAVLDGRFFAPWPGRDALVADLQEALNGLDYEDRLDETRRWQKEWHFRTGVHQLRGMIDAETAGAHYTDLADAVLIALWPAVCEDIARRHGPAPGRGGAVVAMGSLGSGRMTAASDLDLIVIYDAGGVEMTEGRRPLDPRGWFAKATKALVTALSAPTAAGKLYDVDMRLRPSGRQGPVATALSAFERYQREEAWTWEHMALTRARALAGEATLLADIEAIRCAVIEAKADPAKVIPDAAEMRDRLAAAGRSGGTWAVKEGPGGLQDIELVAQAAALIAGVPLRPVSEQIKAGAAIGWLGRDEAETLCAAHKLFATINQSGRLLTDEALDPEAIGLGGRRFLSEQADQADAETLADVLDKTRAEARSVIEAALTRRMNT</sequence>
<keyword evidence="3" id="KW-0547">Nucleotide-binding</keyword>
<proteinExistence type="predicted"/>
<organism evidence="9 10">
    <name type="scientific">[Roseibacterium] beibuensis</name>
    <dbReference type="NCBI Taxonomy" id="1193142"/>
    <lineage>
        <taxon>Bacteria</taxon>
        <taxon>Pseudomonadati</taxon>
        <taxon>Pseudomonadota</taxon>
        <taxon>Alphaproteobacteria</taxon>
        <taxon>Rhodobacterales</taxon>
        <taxon>Roseobacteraceae</taxon>
        <taxon>Roseicyclus</taxon>
    </lineage>
</organism>
<dbReference type="SUPFAM" id="SSF81301">
    <property type="entry name" value="Nucleotidyltransferase"/>
    <property type="match status" value="2"/>
</dbReference>
<feature type="domain" description="Glutamate-ammonia ligase adenylyltransferase repeated" evidence="7">
    <location>
        <begin position="41"/>
        <end position="276"/>
    </location>
</feature>
<evidence type="ECO:0000256" key="2">
    <source>
        <dbReference type="ARBA" id="ARBA00022695"/>
    </source>
</evidence>
<evidence type="ECO:0000256" key="4">
    <source>
        <dbReference type="ARBA" id="ARBA00022840"/>
    </source>
</evidence>
<dbReference type="PANTHER" id="PTHR30621">
    <property type="entry name" value="GLUTAMINE SYNTHETASE ADENYLYLTRANSFERASE"/>
    <property type="match status" value="1"/>
</dbReference>
<dbReference type="SUPFAM" id="SSF81593">
    <property type="entry name" value="Nucleotidyltransferase substrate binding subunit/domain"/>
    <property type="match status" value="2"/>
</dbReference>
<dbReference type="PANTHER" id="PTHR30621:SF0">
    <property type="entry name" value="BIFUNCTIONAL GLUTAMINE SYNTHETASE ADENYLYLTRANSFERASE_ADENYLYL-REMOVING ENZYME"/>
    <property type="match status" value="1"/>
</dbReference>
<evidence type="ECO:0000313" key="9">
    <source>
        <dbReference type="EMBL" id="GAA5081167.1"/>
    </source>
</evidence>
<evidence type="ECO:0000256" key="1">
    <source>
        <dbReference type="ARBA" id="ARBA00022679"/>
    </source>
</evidence>
<feature type="domain" description="PII-uridylyltransferase/Glutamine-synthetase adenylyltransferase" evidence="8">
    <location>
        <begin position="812"/>
        <end position="873"/>
    </location>
</feature>
<dbReference type="GO" id="GO:0016779">
    <property type="term" value="F:nucleotidyltransferase activity"/>
    <property type="evidence" value="ECO:0007669"/>
    <property type="project" value="UniProtKB-KW"/>
</dbReference>
<evidence type="ECO:0000313" key="10">
    <source>
        <dbReference type="Proteomes" id="UP001499910"/>
    </source>
</evidence>
<name>A0ABP9LQP4_9RHOB</name>
<protein>
    <submittedName>
        <fullName evidence="9">[glutamate--ammonia-ligase] adenylyltransferase</fullName>
    </submittedName>
</protein>
<gene>
    <name evidence="9" type="ORF">GCM10023209_35580</name>
</gene>
<dbReference type="InterPro" id="IPR043519">
    <property type="entry name" value="NT_sf"/>
</dbReference>
<dbReference type="Pfam" id="PF08335">
    <property type="entry name" value="GlnD_UR_UTase"/>
    <property type="match status" value="2"/>
</dbReference>
<evidence type="ECO:0000256" key="5">
    <source>
        <dbReference type="ARBA" id="ARBA00022842"/>
    </source>
</evidence>
<dbReference type="Gene3D" id="1.20.120.330">
    <property type="entry name" value="Nucleotidyltransferases domain 2"/>
    <property type="match status" value="2"/>
</dbReference>
<dbReference type="InterPro" id="IPR023057">
    <property type="entry name" value="GlnE"/>
</dbReference>